<evidence type="ECO:0000313" key="2">
    <source>
        <dbReference type="Proteomes" id="UP000617743"/>
    </source>
</evidence>
<name>A0ABQ2XTK0_9ACTN</name>
<gene>
    <name evidence="1" type="ORF">GCM10010383_75020</name>
</gene>
<proteinExistence type="predicted"/>
<organism evidence="1 2">
    <name type="scientific">Streptomyces lomondensis</name>
    <dbReference type="NCBI Taxonomy" id="68229"/>
    <lineage>
        <taxon>Bacteria</taxon>
        <taxon>Bacillati</taxon>
        <taxon>Actinomycetota</taxon>
        <taxon>Actinomycetes</taxon>
        <taxon>Kitasatosporales</taxon>
        <taxon>Streptomycetaceae</taxon>
        <taxon>Streptomyces</taxon>
    </lineage>
</organism>
<evidence type="ECO:0000313" key="1">
    <source>
        <dbReference type="EMBL" id="GGX33697.1"/>
    </source>
</evidence>
<keyword evidence="2" id="KW-1185">Reference proteome</keyword>
<protein>
    <submittedName>
        <fullName evidence="1">Uncharacterized protein</fullName>
    </submittedName>
</protein>
<sequence length="167" mass="18000">MTTPEAEPGPPDTEDEFQRLGEHLLRTAKSSHARAAIQALIEEQTILSVPAVRHTLISDTDDGEMAHFEGLAGHQYSLGLDKGQRYFLELVLSMVGSGWSPSPPCRPWTTADFRSSCGRSCGSPATRRSPSARACRALCSHYRLALTSVAGLLRLGSPAENEGVGRP</sequence>
<dbReference type="Proteomes" id="UP000617743">
    <property type="component" value="Unassembled WGS sequence"/>
</dbReference>
<reference evidence="2" key="1">
    <citation type="journal article" date="2019" name="Int. J. Syst. Evol. Microbiol.">
        <title>The Global Catalogue of Microorganisms (GCM) 10K type strain sequencing project: providing services to taxonomists for standard genome sequencing and annotation.</title>
        <authorList>
            <consortium name="The Broad Institute Genomics Platform"/>
            <consortium name="The Broad Institute Genome Sequencing Center for Infectious Disease"/>
            <person name="Wu L."/>
            <person name="Ma J."/>
        </authorList>
    </citation>
    <scope>NUCLEOTIDE SEQUENCE [LARGE SCALE GENOMIC DNA]</scope>
    <source>
        <strain evidence="2">JCM 4866</strain>
    </source>
</reference>
<dbReference type="EMBL" id="BMWC01000018">
    <property type="protein sequence ID" value="GGX33697.1"/>
    <property type="molecule type" value="Genomic_DNA"/>
</dbReference>
<comment type="caution">
    <text evidence="1">The sequence shown here is derived from an EMBL/GenBank/DDBJ whole genome shotgun (WGS) entry which is preliminary data.</text>
</comment>
<accession>A0ABQ2XTK0</accession>